<organism evidence="1 2">
    <name type="scientific">Puccinia graminis f. sp. tritici</name>
    <dbReference type="NCBI Taxonomy" id="56615"/>
    <lineage>
        <taxon>Eukaryota</taxon>
        <taxon>Fungi</taxon>
        <taxon>Dikarya</taxon>
        <taxon>Basidiomycota</taxon>
        <taxon>Pucciniomycotina</taxon>
        <taxon>Pucciniomycetes</taxon>
        <taxon>Pucciniales</taxon>
        <taxon>Pucciniaceae</taxon>
        <taxon>Puccinia</taxon>
    </lineage>
</organism>
<proteinExistence type="predicted"/>
<dbReference type="Proteomes" id="UP000324748">
    <property type="component" value="Unassembled WGS sequence"/>
</dbReference>
<keyword evidence="2" id="KW-1185">Reference proteome</keyword>
<dbReference type="AlphaFoldDB" id="A0A5B0QFZ7"/>
<name>A0A5B0QFZ7_PUCGR</name>
<evidence type="ECO:0000313" key="1">
    <source>
        <dbReference type="EMBL" id="KAA1111904.1"/>
    </source>
</evidence>
<dbReference type="EMBL" id="VSWC01000016">
    <property type="protein sequence ID" value="KAA1111904.1"/>
    <property type="molecule type" value="Genomic_DNA"/>
</dbReference>
<protein>
    <submittedName>
        <fullName evidence="1">Uncharacterized protein</fullName>
    </submittedName>
</protein>
<gene>
    <name evidence="1" type="ORF">PGT21_015085</name>
</gene>
<dbReference type="OrthoDB" id="8062037at2759"/>
<evidence type="ECO:0000313" key="2">
    <source>
        <dbReference type="Proteomes" id="UP000324748"/>
    </source>
</evidence>
<reference evidence="1 2" key="1">
    <citation type="submission" date="2019-05" db="EMBL/GenBank/DDBJ databases">
        <title>Emergence of the Ug99 lineage of the wheat stem rust pathogen through somatic hybridization.</title>
        <authorList>
            <person name="Li F."/>
            <person name="Upadhyaya N.M."/>
            <person name="Sperschneider J."/>
            <person name="Matny O."/>
            <person name="Nguyen-Phuc H."/>
            <person name="Mago R."/>
            <person name="Raley C."/>
            <person name="Miller M.E."/>
            <person name="Silverstein K.A.T."/>
            <person name="Henningsen E."/>
            <person name="Hirsch C.D."/>
            <person name="Visser B."/>
            <person name="Pretorius Z.A."/>
            <person name="Steffenson B.J."/>
            <person name="Schwessinger B."/>
            <person name="Dodds P.N."/>
            <person name="Figueroa M."/>
        </authorList>
    </citation>
    <scope>NUCLEOTIDE SEQUENCE [LARGE SCALE GENOMIC DNA]</scope>
    <source>
        <strain evidence="1">21-0</strain>
    </source>
</reference>
<sequence>MNRQCFARQWRGGDNQLVESDGYWDFPGPAATGEIPLFRDNEPATAYVALTGLTHWAEHRRANAHYMLIGSTRETSPKNNELTFNIDLFSCYVWTQNLPDHFARNFLVNRVLSAPNPPTRNPSQPALDFELSRVVIPEVAIIGMGTSQTDKDRPIPIRIPARTLYTPDSFGTPRTIMERTSEKFHLFVPNLTKDQLRHIDVSVSTRRRSKLSPEEHQLLVPNLTREQRKSIAIQDHFAISDTSAEKYLFVPYLKNSKISYKIYLALPAQPSGAHHRKDNQLKTLKAWDIFPGDTY</sequence>
<comment type="caution">
    <text evidence="1">The sequence shown here is derived from an EMBL/GenBank/DDBJ whole genome shotgun (WGS) entry which is preliminary data.</text>
</comment>
<accession>A0A5B0QFZ7</accession>